<accession>A0A9W8HLQ2</accession>
<evidence type="ECO:0000313" key="2">
    <source>
        <dbReference type="Proteomes" id="UP001140172"/>
    </source>
</evidence>
<dbReference type="GO" id="GO:0005737">
    <property type="term" value="C:cytoplasm"/>
    <property type="evidence" value="ECO:0007669"/>
    <property type="project" value="TreeGrafter"/>
</dbReference>
<dbReference type="EMBL" id="JANBUM010000017">
    <property type="protein sequence ID" value="KAJ2787609.1"/>
    <property type="molecule type" value="Genomic_DNA"/>
</dbReference>
<name>A0A9W8HLQ2_9FUNG</name>
<dbReference type="InterPro" id="IPR022036">
    <property type="entry name" value="DUF3605"/>
</dbReference>
<dbReference type="PANTHER" id="PTHR35020">
    <property type="entry name" value="N-ACETYLGLUCOSAMINE-INDUCED PROTEIN 1"/>
    <property type="match status" value="1"/>
</dbReference>
<protein>
    <submittedName>
        <fullName evidence="1">Uncharacterized protein</fullName>
    </submittedName>
</protein>
<organism evidence="1 2">
    <name type="scientific">Coemansia interrupta</name>
    <dbReference type="NCBI Taxonomy" id="1126814"/>
    <lineage>
        <taxon>Eukaryota</taxon>
        <taxon>Fungi</taxon>
        <taxon>Fungi incertae sedis</taxon>
        <taxon>Zoopagomycota</taxon>
        <taxon>Kickxellomycotina</taxon>
        <taxon>Kickxellomycetes</taxon>
        <taxon>Kickxellales</taxon>
        <taxon>Kickxellaceae</taxon>
        <taxon>Coemansia</taxon>
    </lineage>
</organism>
<dbReference type="Pfam" id="PF12239">
    <property type="entry name" value="DUF3605"/>
    <property type="match status" value="1"/>
</dbReference>
<keyword evidence="2" id="KW-1185">Reference proteome</keyword>
<dbReference type="PANTHER" id="PTHR35020:SF2">
    <property type="entry name" value="N-ACETYLGLUCOSAMINE-INDUCED PROTEIN 1"/>
    <property type="match status" value="1"/>
</dbReference>
<sequence length="203" mass="22940">MSVPLTISTASQTKPSMASACSLLTPPESPKLQTKAQQSLQSSHRPGRIFVGDHECVTEPVPWTMFKQYIDAKTLDPLGRSPATQTAYEAHKQRVKSEFGTMAEYLTKHSLRDFLAQPTDPEVLAAGDFTFRRNDFPYSIGDGVEHWVLWCRKRLQPGFVAPDEAVRAIEERFGTEVEWRYFVNPVAKQSVPQLSHAHVFVHR</sequence>
<comment type="caution">
    <text evidence="1">The sequence shown here is derived from an EMBL/GenBank/DDBJ whole genome shotgun (WGS) entry which is preliminary data.</text>
</comment>
<dbReference type="AlphaFoldDB" id="A0A9W8HLQ2"/>
<evidence type="ECO:0000313" key="1">
    <source>
        <dbReference type="EMBL" id="KAJ2787609.1"/>
    </source>
</evidence>
<reference evidence="1" key="1">
    <citation type="submission" date="2022-07" db="EMBL/GenBank/DDBJ databases">
        <title>Phylogenomic reconstructions and comparative analyses of Kickxellomycotina fungi.</title>
        <authorList>
            <person name="Reynolds N.K."/>
            <person name="Stajich J.E."/>
            <person name="Barry K."/>
            <person name="Grigoriev I.V."/>
            <person name="Crous P."/>
            <person name="Smith M.E."/>
        </authorList>
    </citation>
    <scope>NUCLEOTIDE SEQUENCE</scope>
    <source>
        <strain evidence="1">BCRC 34489</strain>
    </source>
</reference>
<dbReference type="Proteomes" id="UP001140172">
    <property type="component" value="Unassembled WGS sequence"/>
</dbReference>
<proteinExistence type="predicted"/>
<dbReference type="OrthoDB" id="498286at2759"/>
<dbReference type="GO" id="GO:0006044">
    <property type="term" value="P:N-acetylglucosamine metabolic process"/>
    <property type="evidence" value="ECO:0007669"/>
    <property type="project" value="TreeGrafter"/>
</dbReference>
<gene>
    <name evidence="1" type="ORF">GGI15_000571</name>
</gene>